<sequence length="223" mass="24653">MKVDNKIDNNIENIFKFQLITQVLDKAFSSKSSNYAFQLVLQSFLNAASKNTTTPNLDKLMLNDVDLSNLGYAKGSKIDNAIKNVKSNIKCGVKSIEEAVEKASERFGVDKNLIMAVIKQESSFNPLCKSSAGAEGLMQLMPGTAKEVGVNDPYDIEQNINGGTKYLKGLLDMYGNCKELALAAYNSGPGTLKYRGVKNTKDISKLPYETRDYVKKVMKYYGK</sequence>
<dbReference type="PANTHER" id="PTHR37423:SF2">
    <property type="entry name" value="MEMBRANE-BOUND LYTIC MUREIN TRANSGLYCOSYLASE C"/>
    <property type="match status" value="1"/>
</dbReference>
<dbReference type="SUPFAM" id="SSF53955">
    <property type="entry name" value="Lysozyme-like"/>
    <property type="match status" value="1"/>
</dbReference>
<gene>
    <name evidence="3" type="primary">slt_2</name>
    <name evidence="3" type="ORF">CLOACE_11340</name>
</gene>
<dbReference type="PANTHER" id="PTHR37423">
    <property type="entry name" value="SOLUBLE LYTIC MUREIN TRANSGLYCOSYLASE-RELATED"/>
    <property type="match status" value="1"/>
</dbReference>
<dbReference type="GO" id="GO:0000270">
    <property type="term" value="P:peptidoglycan metabolic process"/>
    <property type="evidence" value="ECO:0007669"/>
    <property type="project" value="InterPro"/>
</dbReference>
<evidence type="ECO:0000313" key="4">
    <source>
        <dbReference type="Proteomes" id="UP000175744"/>
    </source>
</evidence>
<evidence type="ECO:0000259" key="2">
    <source>
        <dbReference type="Pfam" id="PF01464"/>
    </source>
</evidence>
<dbReference type="AlphaFoldDB" id="A0A1E8EZ33"/>
<dbReference type="InterPro" id="IPR000189">
    <property type="entry name" value="Transglyc_AS"/>
</dbReference>
<comment type="caution">
    <text evidence="3">The sequence shown here is derived from an EMBL/GenBank/DDBJ whole genome shotgun (WGS) entry which is preliminary data.</text>
</comment>
<dbReference type="OrthoDB" id="9815002at2"/>
<dbReference type="STRING" id="1121290.CLAOCE_11340"/>
<dbReference type="GO" id="GO:0008933">
    <property type="term" value="F:peptidoglycan lytic transglycosylase activity"/>
    <property type="evidence" value="ECO:0007669"/>
    <property type="project" value="InterPro"/>
</dbReference>
<protein>
    <submittedName>
        <fullName evidence="3">Soluble lytic murein transglycosylase</fullName>
        <ecNumber evidence="3">4.2.2.-</ecNumber>
    </submittedName>
</protein>
<evidence type="ECO:0000256" key="1">
    <source>
        <dbReference type="ARBA" id="ARBA00007734"/>
    </source>
</evidence>
<dbReference type="EC" id="4.2.2.-" evidence="3"/>
<dbReference type="EMBL" id="LZFO01000013">
    <property type="protein sequence ID" value="OFI06235.1"/>
    <property type="molecule type" value="Genomic_DNA"/>
</dbReference>
<dbReference type="Proteomes" id="UP000175744">
    <property type="component" value="Unassembled WGS sequence"/>
</dbReference>
<dbReference type="GO" id="GO:0016020">
    <property type="term" value="C:membrane"/>
    <property type="evidence" value="ECO:0007669"/>
    <property type="project" value="InterPro"/>
</dbReference>
<feature type="domain" description="Transglycosylase SLT" evidence="2">
    <location>
        <begin position="99"/>
        <end position="194"/>
    </location>
</feature>
<dbReference type="PROSITE" id="PS00922">
    <property type="entry name" value="TRANSGLYCOSYLASE"/>
    <property type="match status" value="1"/>
</dbReference>
<evidence type="ECO:0000313" key="3">
    <source>
        <dbReference type="EMBL" id="OFI06235.1"/>
    </source>
</evidence>
<dbReference type="RefSeq" id="WP_070110094.1">
    <property type="nucleotide sequence ID" value="NZ_LZFO01000013.1"/>
</dbReference>
<dbReference type="Gene3D" id="1.10.530.10">
    <property type="match status" value="1"/>
</dbReference>
<name>A0A1E8EZ33_9CLOT</name>
<dbReference type="InterPro" id="IPR023346">
    <property type="entry name" value="Lysozyme-like_dom_sf"/>
</dbReference>
<dbReference type="PATRIC" id="fig|1121290.3.peg.1140"/>
<accession>A0A1E8EZ33</accession>
<organism evidence="3 4">
    <name type="scientific">Clostridium acetireducens DSM 10703</name>
    <dbReference type="NCBI Taxonomy" id="1121290"/>
    <lineage>
        <taxon>Bacteria</taxon>
        <taxon>Bacillati</taxon>
        <taxon>Bacillota</taxon>
        <taxon>Clostridia</taxon>
        <taxon>Eubacteriales</taxon>
        <taxon>Clostridiaceae</taxon>
        <taxon>Clostridium</taxon>
    </lineage>
</organism>
<comment type="similarity">
    <text evidence="1">Belongs to the transglycosylase Slt family.</text>
</comment>
<keyword evidence="3" id="KW-0456">Lyase</keyword>
<dbReference type="CDD" id="cd00254">
    <property type="entry name" value="LT-like"/>
    <property type="match status" value="1"/>
</dbReference>
<reference evidence="3 4" key="1">
    <citation type="submission" date="2016-06" db="EMBL/GenBank/DDBJ databases">
        <title>Genome sequence of Clostridium acetireducens DSM 10703.</title>
        <authorList>
            <person name="Poehlein A."/>
            <person name="Fluechter S."/>
            <person name="Duerre P."/>
            <person name="Daniel R."/>
        </authorList>
    </citation>
    <scope>NUCLEOTIDE SEQUENCE [LARGE SCALE GENOMIC DNA]</scope>
    <source>
        <strain evidence="3 4">DSM 10703</strain>
    </source>
</reference>
<dbReference type="Pfam" id="PF01464">
    <property type="entry name" value="SLT"/>
    <property type="match status" value="1"/>
</dbReference>
<keyword evidence="4" id="KW-1185">Reference proteome</keyword>
<proteinExistence type="inferred from homology"/>
<dbReference type="InterPro" id="IPR008258">
    <property type="entry name" value="Transglycosylase_SLT_dom_1"/>
</dbReference>